<dbReference type="Ensembl" id="ENSLACT00000008840.1">
    <property type="protein sequence ID" value="ENSLACP00000008771.1"/>
    <property type="gene ID" value="ENSLACG00000007752.2"/>
</dbReference>
<name>H3AGK0_LATCH</name>
<dbReference type="FunFam" id="2.60.120.40:FF:000001">
    <property type="entry name" value="Complement C1q B chain"/>
    <property type="match status" value="1"/>
</dbReference>
<feature type="compositionally biased region" description="Basic and acidic residues" evidence="5">
    <location>
        <begin position="48"/>
        <end position="57"/>
    </location>
</feature>
<feature type="region of interest" description="Disordered" evidence="5">
    <location>
        <begin position="27"/>
        <end position="108"/>
    </location>
</feature>
<feature type="domain" description="C1q" evidence="7">
    <location>
        <begin position="112"/>
        <end position="243"/>
    </location>
</feature>
<keyword evidence="2" id="KW-0964">Secreted</keyword>
<accession>H3AGK0</accession>
<dbReference type="KEGG" id="lcm:106705089"/>
<evidence type="ECO:0000256" key="6">
    <source>
        <dbReference type="SAM" id="SignalP"/>
    </source>
</evidence>
<comment type="subcellular location">
    <subcellularLocation>
        <location evidence="1">Secreted</location>
    </subcellularLocation>
</comment>
<dbReference type="GO" id="GO:0005581">
    <property type="term" value="C:collagen trimer"/>
    <property type="evidence" value="ECO:0007669"/>
    <property type="project" value="UniProtKB-KW"/>
</dbReference>
<dbReference type="AlphaFoldDB" id="H3AGK0"/>
<dbReference type="PROSITE" id="PS50871">
    <property type="entry name" value="C1Q"/>
    <property type="match status" value="1"/>
</dbReference>
<dbReference type="Pfam" id="PF01391">
    <property type="entry name" value="Collagen"/>
    <property type="match status" value="1"/>
</dbReference>
<dbReference type="PANTHER" id="PTHR15427:SF29">
    <property type="entry name" value="COMPLEMENT C1Q SUBCOMPONENT SUBUNIT C"/>
    <property type="match status" value="1"/>
</dbReference>
<dbReference type="SUPFAM" id="SSF49842">
    <property type="entry name" value="TNF-like"/>
    <property type="match status" value="1"/>
</dbReference>
<dbReference type="PRINTS" id="PR00007">
    <property type="entry name" value="COMPLEMNTC1Q"/>
</dbReference>
<evidence type="ECO:0000256" key="4">
    <source>
        <dbReference type="ARBA" id="ARBA00023119"/>
    </source>
</evidence>
<dbReference type="Proteomes" id="UP000008672">
    <property type="component" value="Unassembled WGS sequence"/>
</dbReference>
<reference evidence="9" key="1">
    <citation type="submission" date="2011-08" db="EMBL/GenBank/DDBJ databases">
        <title>The draft genome of Latimeria chalumnae.</title>
        <authorList>
            <person name="Di Palma F."/>
            <person name="Alfoldi J."/>
            <person name="Johnson J."/>
            <person name="Berlin A."/>
            <person name="Gnerre S."/>
            <person name="Jaffe D."/>
            <person name="MacCallum I."/>
            <person name="Young S."/>
            <person name="Walker B.J."/>
            <person name="Lander E."/>
            <person name="Lindblad-Toh K."/>
        </authorList>
    </citation>
    <scope>NUCLEOTIDE SEQUENCE [LARGE SCALE GENOMIC DNA]</scope>
    <source>
        <strain evidence="9">Wild caught</strain>
    </source>
</reference>
<feature type="compositionally biased region" description="Basic and acidic residues" evidence="5">
    <location>
        <begin position="65"/>
        <end position="74"/>
    </location>
</feature>
<evidence type="ECO:0000256" key="1">
    <source>
        <dbReference type="ARBA" id="ARBA00004613"/>
    </source>
</evidence>
<dbReference type="GO" id="GO:0005576">
    <property type="term" value="C:extracellular region"/>
    <property type="evidence" value="ECO:0007669"/>
    <property type="project" value="UniProtKB-SubCell"/>
</dbReference>
<protein>
    <submittedName>
        <fullName evidence="8">Complement C1q B chain</fullName>
    </submittedName>
</protein>
<dbReference type="PROSITE" id="PS51257">
    <property type="entry name" value="PROKAR_LIPOPROTEIN"/>
    <property type="match status" value="1"/>
</dbReference>
<reference evidence="8" key="2">
    <citation type="submission" date="2025-08" db="UniProtKB">
        <authorList>
            <consortium name="Ensembl"/>
        </authorList>
    </citation>
    <scope>IDENTIFICATION</scope>
</reference>
<dbReference type="GeneTree" id="ENSGT00940000161091"/>
<proteinExistence type="predicted"/>
<dbReference type="InterPro" id="IPR008983">
    <property type="entry name" value="Tumour_necrosis_fac-like_dom"/>
</dbReference>
<dbReference type="Pfam" id="PF00386">
    <property type="entry name" value="C1q"/>
    <property type="match status" value="1"/>
</dbReference>
<evidence type="ECO:0000256" key="2">
    <source>
        <dbReference type="ARBA" id="ARBA00022525"/>
    </source>
</evidence>
<evidence type="ECO:0000259" key="7">
    <source>
        <dbReference type="PROSITE" id="PS50871"/>
    </source>
</evidence>
<dbReference type="InterPro" id="IPR050392">
    <property type="entry name" value="Collagen/C1q_domain"/>
</dbReference>
<evidence type="ECO:0000313" key="9">
    <source>
        <dbReference type="Proteomes" id="UP000008672"/>
    </source>
</evidence>
<evidence type="ECO:0000313" key="8">
    <source>
        <dbReference type="Ensembl" id="ENSLACP00000008771.1"/>
    </source>
</evidence>
<dbReference type="InterPro" id="IPR001073">
    <property type="entry name" value="C1q_dom"/>
</dbReference>
<keyword evidence="9" id="KW-1185">Reference proteome</keyword>
<reference evidence="8" key="3">
    <citation type="submission" date="2025-09" db="UniProtKB">
        <authorList>
            <consortium name="Ensembl"/>
        </authorList>
    </citation>
    <scope>IDENTIFICATION</scope>
</reference>
<dbReference type="Bgee" id="ENSLACG00000007752">
    <property type="expression patterns" value="Expressed in pelvic fin and 6 other cell types or tissues"/>
</dbReference>
<dbReference type="PANTHER" id="PTHR15427">
    <property type="entry name" value="EMILIN ELASTIN MICROFIBRIL INTERFACE-LOCATED PROTEIN ELASTIN MICROFIBRIL INTERFACER"/>
    <property type="match status" value="1"/>
</dbReference>
<feature type="chain" id="PRO_5003579913" evidence="6">
    <location>
        <begin position="24"/>
        <end position="243"/>
    </location>
</feature>
<dbReference type="EMBL" id="AFYH01153214">
    <property type="status" value="NOT_ANNOTATED_CDS"/>
    <property type="molecule type" value="Genomic_DNA"/>
</dbReference>
<evidence type="ECO:0000256" key="5">
    <source>
        <dbReference type="SAM" id="MobiDB-lite"/>
    </source>
</evidence>
<dbReference type="EMBL" id="AFYH01153212">
    <property type="status" value="NOT_ANNOTATED_CDS"/>
    <property type="molecule type" value="Genomic_DNA"/>
</dbReference>
<keyword evidence="3 6" id="KW-0732">Signal</keyword>
<gene>
    <name evidence="8" type="primary">C1QB</name>
</gene>
<dbReference type="EMBL" id="AFYH01153213">
    <property type="status" value="NOT_ANNOTATED_CDS"/>
    <property type="molecule type" value="Genomic_DNA"/>
</dbReference>
<dbReference type="Gene3D" id="2.60.120.40">
    <property type="match status" value="1"/>
</dbReference>
<dbReference type="HOGENOM" id="CLU_001074_0_2_1"/>
<sequence length="243" mass="25553">MLMEGKLALVGLLLLGVVSLAGSSSCDGKPGLPGLPGIPGTPGPNGKDGTKGGKGDKGLPGVLGDHSDNGEKGEPGLPGPPGKVGPRGQRGLKGQMGPSGPKGEKGEWGDYKTNLTAAFSVARFTNVPPRRERPIRFDKTIYNEGGHYVSSLAKFHCTISGLYYFNFHVTLRGSLCLNIVKQGVKVLGFCDNAFGTYQVSSGGVVLNLRKDEYVWLETTEKNSMLGIEGADSIFSGFLLFPDP</sequence>
<dbReference type="SMART" id="SM00110">
    <property type="entry name" value="C1Q"/>
    <property type="match status" value="1"/>
</dbReference>
<evidence type="ECO:0000256" key="3">
    <source>
        <dbReference type="ARBA" id="ARBA00022729"/>
    </source>
</evidence>
<organism evidence="8 9">
    <name type="scientific">Latimeria chalumnae</name>
    <name type="common">Coelacanth</name>
    <dbReference type="NCBI Taxonomy" id="7897"/>
    <lineage>
        <taxon>Eukaryota</taxon>
        <taxon>Metazoa</taxon>
        <taxon>Chordata</taxon>
        <taxon>Craniata</taxon>
        <taxon>Vertebrata</taxon>
        <taxon>Euteleostomi</taxon>
        <taxon>Coelacanthiformes</taxon>
        <taxon>Coelacanthidae</taxon>
        <taxon>Latimeria</taxon>
    </lineage>
</organism>
<dbReference type="InterPro" id="IPR008160">
    <property type="entry name" value="Collagen"/>
</dbReference>
<keyword evidence="4" id="KW-0176">Collagen</keyword>
<feature type="signal peptide" evidence="6">
    <location>
        <begin position="1"/>
        <end position="23"/>
    </location>
</feature>
<dbReference type="OrthoDB" id="8964326at2759"/>
<dbReference type="GeneID" id="106705089"/>